<dbReference type="GO" id="GO:0006338">
    <property type="term" value="P:chromatin remodeling"/>
    <property type="evidence" value="ECO:0007669"/>
    <property type="project" value="UniProtKB-ARBA"/>
</dbReference>
<dbReference type="InterPro" id="IPR016181">
    <property type="entry name" value="Acyl_CoA_acyltransferase"/>
</dbReference>
<dbReference type="InterPro" id="IPR037800">
    <property type="entry name" value="GCN5"/>
</dbReference>
<evidence type="ECO:0000256" key="7">
    <source>
        <dbReference type="ARBA" id="ARBA00023117"/>
    </source>
</evidence>
<dbReference type="GO" id="GO:0005634">
    <property type="term" value="C:nucleus"/>
    <property type="evidence" value="ECO:0007669"/>
    <property type="project" value="UniProtKB-SubCell"/>
</dbReference>
<comment type="subcellular location">
    <subcellularLocation>
        <location evidence="1">Nucleus</location>
    </subcellularLocation>
</comment>
<feature type="region of interest" description="Disordered" evidence="13">
    <location>
        <begin position="131"/>
        <end position="156"/>
    </location>
</feature>
<feature type="compositionally biased region" description="Polar residues" evidence="13">
    <location>
        <begin position="776"/>
        <end position="787"/>
    </location>
</feature>
<dbReference type="InterPro" id="IPR036427">
    <property type="entry name" value="Bromodomain-like_sf"/>
</dbReference>
<feature type="compositionally biased region" description="Basic and acidic residues" evidence="13">
    <location>
        <begin position="220"/>
        <end position="231"/>
    </location>
</feature>
<evidence type="ECO:0000256" key="12">
    <source>
        <dbReference type="PROSITE-ProRule" id="PRU00035"/>
    </source>
</evidence>
<evidence type="ECO:0000256" key="10">
    <source>
        <dbReference type="ARBA" id="ARBA00023242"/>
    </source>
</evidence>
<organism evidence="15 16">
    <name type="scientific">Stephanodiscus triporus</name>
    <dbReference type="NCBI Taxonomy" id="2934178"/>
    <lineage>
        <taxon>Eukaryota</taxon>
        <taxon>Sar</taxon>
        <taxon>Stramenopiles</taxon>
        <taxon>Ochrophyta</taxon>
        <taxon>Bacillariophyta</taxon>
        <taxon>Coscinodiscophyceae</taxon>
        <taxon>Thalassiosirophycidae</taxon>
        <taxon>Stephanodiscales</taxon>
        <taxon>Stephanodiscaceae</taxon>
        <taxon>Stephanodiscus</taxon>
    </lineage>
</organism>
<keyword evidence="5" id="KW-0156">Chromatin regulator</keyword>
<reference evidence="15 16" key="1">
    <citation type="submission" date="2024-10" db="EMBL/GenBank/DDBJ databases">
        <title>Updated reference genomes for cyclostephanoid diatoms.</title>
        <authorList>
            <person name="Roberts W.R."/>
            <person name="Alverson A.J."/>
        </authorList>
    </citation>
    <scope>NUCLEOTIDE SEQUENCE [LARGE SCALE GENOMIC DNA]</scope>
    <source>
        <strain evidence="15 16">AJA276-08</strain>
    </source>
</reference>
<dbReference type="PROSITE" id="PS50014">
    <property type="entry name" value="BROMODOMAIN_2"/>
    <property type="match status" value="3"/>
</dbReference>
<evidence type="ECO:0000313" key="16">
    <source>
        <dbReference type="Proteomes" id="UP001530315"/>
    </source>
</evidence>
<evidence type="ECO:0000256" key="1">
    <source>
        <dbReference type="ARBA" id="ARBA00004123"/>
    </source>
</evidence>
<dbReference type="Gene3D" id="3.40.630.30">
    <property type="match status" value="1"/>
</dbReference>
<keyword evidence="7 12" id="KW-0103">Bromodomain</keyword>
<evidence type="ECO:0000256" key="13">
    <source>
        <dbReference type="SAM" id="MobiDB-lite"/>
    </source>
</evidence>
<proteinExistence type="inferred from homology"/>
<dbReference type="Pfam" id="PF00439">
    <property type="entry name" value="Bromodomain"/>
    <property type="match status" value="3"/>
</dbReference>
<dbReference type="SUPFAM" id="SSF55729">
    <property type="entry name" value="Acyl-CoA N-acyltransferases (Nat)"/>
    <property type="match status" value="1"/>
</dbReference>
<dbReference type="Pfam" id="PF00583">
    <property type="entry name" value="Acetyltransf_1"/>
    <property type="match status" value="1"/>
</dbReference>
<feature type="region of interest" description="Disordered" evidence="13">
    <location>
        <begin position="742"/>
        <end position="793"/>
    </location>
</feature>
<dbReference type="PANTHER" id="PTHR45750">
    <property type="entry name" value="GH11602P"/>
    <property type="match status" value="1"/>
</dbReference>
<evidence type="ECO:0000256" key="9">
    <source>
        <dbReference type="ARBA" id="ARBA00023163"/>
    </source>
</evidence>
<gene>
    <name evidence="15" type="ORF">ACHAW5_005362</name>
</gene>
<evidence type="ECO:0000256" key="2">
    <source>
        <dbReference type="ARBA" id="ARBA00008607"/>
    </source>
</evidence>
<dbReference type="AlphaFoldDB" id="A0ABD3PD75"/>
<dbReference type="InterPro" id="IPR000182">
    <property type="entry name" value="GNAT_dom"/>
</dbReference>
<keyword evidence="11" id="KW-0012">Acyltransferase</keyword>
<dbReference type="SMART" id="SM00297">
    <property type="entry name" value="BROMO"/>
    <property type="match status" value="3"/>
</dbReference>
<evidence type="ECO:0000256" key="6">
    <source>
        <dbReference type="ARBA" id="ARBA00023015"/>
    </source>
</evidence>
<keyword evidence="9" id="KW-0804">Transcription</keyword>
<evidence type="ECO:0000256" key="4">
    <source>
        <dbReference type="ARBA" id="ARBA00022679"/>
    </source>
</evidence>
<keyword evidence="10" id="KW-0539">Nucleus</keyword>
<dbReference type="PROSITE" id="PS00633">
    <property type="entry name" value="BROMODOMAIN_1"/>
    <property type="match status" value="1"/>
</dbReference>
<evidence type="ECO:0000259" key="14">
    <source>
        <dbReference type="PROSITE" id="PS50014"/>
    </source>
</evidence>
<feature type="domain" description="Bromo" evidence="14">
    <location>
        <begin position="282"/>
        <end position="357"/>
    </location>
</feature>
<dbReference type="InterPro" id="IPR018359">
    <property type="entry name" value="Bromodomain_CS"/>
</dbReference>
<protein>
    <recommendedName>
        <fullName evidence="3">histone acetyltransferase</fullName>
        <ecNumber evidence="3">2.3.1.48</ecNumber>
    </recommendedName>
</protein>
<feature type="compositionally biased region" description="Low complexity" evidence="13">
    <location>
        <begin position="754"/>
        <end position="767"/>
    </location>
</feature>
<comment type="similarity">
    <text evidence="2">Belongs to the acetyltransferase family. GCN5 subfamily.</text>
</comment>
<dbReference type="InterPro" id="IPR001487">
    <property type="entry name" value="Bromodomain"/>
</dbReference>
<name>A0ABD3PD75_9STRA</name>
<feature type="compositionally biased region" description="Polar residues" evidence="13">
    <location>
        <begin position="682"/>
        <end position="695"/>
    </location>
</feature>
<comment type="caution">
    <text evidence="15">The sequence shown here is derived from an EMBL/GenBank/DDBJ whole genome shotgun (WGS) entry which is preliminary data.</text>
</comment>
<dbReference type="EC" id="2.3.1.48" evidence="3"/>
<evidence type="ECO:0000313" key="15">
    <source>
        <dbReference type="EMBL" id="KAL3785983.1"/>
    </source>
</evidence>
<feature type="region of interest" description="Disordered" evidence="13">
    <location>
        <begin position="642"/>
        <end position="703"/>
    </location>
</feature>
<evidence type="ECO:0000256" key="5">
    <source>
        <dbReference type="ARBA" id="ARBA00022853"/>
    </source>
</evidence>
<evidence type="ECO:0000256" key="3">
    <source>
        <dbReference type="ARBA" id="ARBA00013184"/>
    </source>
</evidence>
<sequence>MDPININGLDIISAAAAEDAEVVSNGAEVVSNDKRPKRLSMRRRGNIDIDRKSTGGSPRLEQLFKTDPDHDLLHSFCPTVSLHRTRRELLQQDHIAFSSSIDPAEFTDRTLCAGASSAAACIVLELPTMKPMRPSGGGGSSSKDHPSVELLSKKVKRRGPVSIEEVQKWRDTTGGACYRFKPVYTHQFFTDETIQGYRPTNGAIEEAYSVSSRGGVPSPRESDGAHESFSSHDHAGYTLSVQVRIAPSFRKSCLLLEIGKVDDIQNRRILSLELMALVKKVSDQEFACCFRDPVTSYLDVEELNDYLDFIPDPIDLSTMEKRIKKGDWYETKHMLYSDMMKMANDCKLYNGEGTEYYDCAVSLEKYLDTVFPKRVKNPSANDVLKSELMTLLKKVSNQEVAWCFREPVNVEEVTNYLDYIPDPIDLSTIEKRIRKGDWYKNLGMLYSDMMKMVNHCKFFNGEENVYYEYAVSLEKYIRTIFPKSVTHSPPNANDVLKSELMALLKKVSDQEFAWCFRDPVNVEEVTDYLDFITDPIDLTTMEKRIYRGDWYKNHNMLYSDMMKMANNCKLYNGEGNVYYNYAVSLENYLGTIFPKSVTHPPPNDNVTNPTESLPTENPVAECLEKSLKLFNVADSTKTTDSLCDATVSRGGDSCDADNENDDDGDYEQKDRQEGGRKKRGRCNSQKHTVPLQESETSTDHNRRIRLKGSSFDVVTPEGGDNVEPLQSNQSRTNRAEVLGLGGVGLGNSPRRMPVVSDSPSVLSSSDDYSIEETSSKLRQVSLTTSERTPTESLEHRKMKVGRIIAQISGGLPEVAAILLKDGSVAGGTGGFKIVYSSVGSLSDIDNDYLDQPVGKTVREYSREKTNMNLCGSGGIPYSSVKKGGSHKSGHFVLTLADVRTDKDARKYHDEVEMISPWFIEIASCVRVGRNGGVEASGAYWKVLYLFEKHSDGVIAKYSLVGYVTLLYDEHHMSVCQAVCLPPYQRNGHGTEMLKTAYDICESREILVESPAPAFVALRNRIDYALMRSLIDKTQVIPPRFTESSQIFSMKDTLPPDEVLVKAGSTLHITVRQAEIAFDIWKLCQLETSLRNTVNSSVSISMVNQIIASMEATFKPLMKRTLLKILREKEDKELNFNSMDKEEQIRHLELCFNRAIVRYRAILK</sequence>
<feature type="region of interest" description="Disordered" evidence="13">
    <location>
        <begin position="211"/>
        <end position="231"/>
    </location>
</feature>
<keyword evidence="4" id="KW-0808">Transferase</keyword>
<feature type="domain" description="Bromo" evidence="14">
    <location>
        <begin position="508"/>
        <end position="579"/>
    </location>
</feature>
<evidence type="ECO:0000256" key="11">
    <source>
        <dbReference type="ARBA" id="ARBA00023315"/>
    </source>
</evidence>
<accession>A0ABD3PD75</accession>
<dbReference type="GO" id="GO:0061733">
    <property type="term" value="F:protein-lysine-acetyltransferase activity"/>
    <property type="evidence" value="ECO:0007669"/>
    <property type="project" value="UniProtKB-EC"/>
</dbReference>
<dbReference type="Proteomes" id="UP001530315">
    <property type="component" value="Unassembled WGS sequence"/>
</dbReference>
<keyword evidence="16" id="KW-1185">Reference proteome</keyword>
<keyword evidence="8" id="KW-0010">Activator</keyword>
<feature type="compositionally biased region" description="Acidic residues" evidence="13">
    <location>
        <begin position="654"/>
        <end position="665"/>
    </location>
</feature>
<feature type="compositionally biased region" description="Basic and acidic residues" evidence="13">
    <location>
        <begin position="666"/>
        <end position="675"/>
    </location>
</feature>
<dbReference type="Gene3D" id="1.20.920.10">
    <property type="entry name" value="Bromodomain-like"/>
    <property type="match status" value="3"/>
</dbReference>
<dbReference type="EMBL" id="JALLAZ020000860">
    <property type="protein sequence ID" value="KAL3785983.1"/>
    <property type="molecule type" value="Genomic_DNA"/>
</dbReference>
<dbReference type="PRINTS" id="PR00503">
    <property type="entry name" value="BROMODOMAIN"/>
</dbReference>
<dbReference type="SUPFAM" id="SSF47370">
    <property type="entry name" value="Bromodomain"/>
    <property type="match status" value="3"/>
</dbReference>
<keyword evidence="6" id="KW-0805">Transcription regulation</keyword>
<dbReference type="PANTHER" id="PTHR45750:SF3">
    <property type="entry name" value="HISTONE ACETYLTRANSFERASE"/>
    <property type="match status" value="1"/>
</dbReference>
<feature type="domain" description="Bromo" evidence="14">
    <location>
        <begin position="396"/>
        <end position="467"/>
    </location>
</feature>
<evidence type="ECO:0000256" key="8">
    <source>
        <dbReference type="ARBA" id="ARBA00023159"/>
    </source>
</evidence>